<dbReference type="KEGG" id="mars:A8C75_16855"/>
<name>A0A1A9F0U9_9GAMM</name>
<dbReference type="STRING" id="1821621.A8C75_16855"/>
<keyword evidence="4" id="KW-1185">Reference proteome</keyword>
<dbReference type="GO" id="GO:0070967">
    <property type="term" value="F:coenzyme F420 binding"/>
    <property type="evidence" value="ECO:0007669"/>
    <property type="project" value="TreeGrafter"/>
</dbReference>
<dbReference type="InterPro" id="IPR052019">
    <property type="entry name" value="F420H2_bilvrd_red/Heme_oxyg"/>
</dbReference>
<sequence>MSGSQMDSIQQQAEAGCAALIDSQATLSLATVASDGRADISYAPFVRDGQGRFCIFVSALAAHTGNLLREPAASVMLIQPESEASNLFARERLTLRCCAEEVQRGTVDYESILQQMQARFGPLIAQLRGLGDFHLLALVPQSGTYVMGFGRAYELDVHSGELRHIDADRLRQRLAGEAD</sequence>
<dbReference type="SUPFAM" id="SSF50475">
    <property type="entry name" value="FMN-binding split barrel"/>
    <property type="match status" value="1"/>
</dbReference>
<reference evidence="4" key="1">
    <citation type="submission" date="2016-05" db="EMBL/GenBank/DDBJ databases">
        <authorList>
            <person name="Baek K."/>
            <person name="Yang S.-J."/>
        </authorList>
    </citation>
    <scope>NUCLEOTIDE SEQUENCE [LARGE SCALE GENOMIC DNA]</scope>
    <source>
        <strain evidence="4">ST58-10</strain>
    </source>
</reference>
<dbReference type="PIRSF" id="PIRSF004633">
    <property type="entry name" value="UCP_PLP_oxd"/>
    <property type="match status" value="1"/>
</dbReference>
<feature type="domain" description="Pyridoxamine 5'-phosphate oxidase N-terminal" evidence="2">
    <location>
        <begin position="17"/>
        <end position="146"/>
    </location>
</feature>
<proteinExistence type="predicted"/>
<dbReference type="PANTHER" id="PTHR35176">
    <property type="entry name" value="HEME OXYGENASE HI_0854-RELATED"/>
    <property type="match status" value="1"/>
</dbReference>
<dbReference type="AlphaFoldDB" id="A0A1A9F0U9"/>
<dbReference type="Proteomes" id="UP000078070">
    <property type="component" value="Chromosome"/>
</dbReference>
<evidence type="ECO:0000313" key="3">
    <source>
        <dbReference type="EMBL" id="ANG63974.1"/>
    </source>
</evidence>
<organism evidence="3 4">
    <name type="scientific">Marinobacterium aestuarii</name>
    <dbReference type="NCBI Taxonomy" id="1821621"/>
    <lineage>
        <taxon>Bacteria</taxon>
        <taxon>Pseudomonadati</taxon>
        <taxon>Pseudomonadota</taxon>
        <taxon>Gammaproteobacteria</taxon>
        <taxon>Oceanospirillales</taxon>
        <taxon>Oceanospirillaceae</taxon>
        <taxon>Marinobacterium</taxon>
    </lineage>
</organism>
<protein>
    <submittedName>
        <fullName evidence="3">Pyridoxamine 5-phosphate oxidase</fullName>
    </submittedName>
</protein>
<dbReference type="InterPro" id="IPR011576">
    <property type="entry name" value="Pyridox_Oxase_N"/>
</dbReference>
<evidence type="ECO:0000259" key="2">
    <source>
        <dbReference type="Pfam" id="PF01243"/>
    </source>
</evidence>
<dbReference type="InterPro" id="IPR012349">
    <property type="entry name" value="Split_barrel_FMN-bd"/>
</dbReference>
<dbReference type="GO" id="GO:0016627">
    <property type="term" value="F:oxidoreductase activity, acting on the CH-CH group of donors"/>
    <property type="evidence" value="ECO:0007669"/>
    <property type="project" value="TreeGrafter"/>
</dbReference>
<gene>
    <name evidence="3" type="ORF">A8C75_16855</name>
</gene>
<evidence type="ECO:0000256" key="1">
    <source>
        <dbReference type="ARBA" id="ARBA00023002"/>
    </source>
</evidence>
<dbReference type="Pfam" id="PF01243">
    <property type="entry name" value="PNPOx_N"/>
    <property type="match status" value="1"/>
</dbReference>
<dbReference type="GO" id="GO:0005829">
    <property type="term" value="C:cytosol"/>
    <property type="evidence" value="ECO:0007669"/>
    <property type="project" value="TreeGrafter"/>
</dbReference>
<keyword evidence="1" id="KW-0560">Oxidoreductase</keyword>
<dbReference type="EMBL" id="CP015839">
    <property type="protein sequence ID" value="ANG63974.1"/>
    <property type="molecule type" value="Genomic_DNA"/>
</dbReference>
<evidence type="ECO:0000313" key="4">
    <source>
        <dbReference type="Proteomes" id="UP000078070"/>
    </source>
</evidence>
<dbReference type="PANTHER" id="PTHR35176:SF6">
    <property type="entry name" value="HEME OXYGENASE HI_0854-RELATED"/>
    <property type="match status" value="1"/>
</dbReference>
<dbReference type="InterPro" id="IPR014419">
    <property type="entry name" value="HutZ"/>
</dbReference>
<reference evidence="3 4" key="2">
    <citation type="journal article" date="2018" name="Int. J. Syst. Evol. Microbiol.">
        <title>Marinobacterium aestuarii sp. nov., a benzene-degrading marine bacterium isolated from estuary sediment.</title>
        <authorList>
            <person name="Bae S.S."/>
            <person name="Jung J."/>
            <person name="Chung D."/>
            <person name="Baek K."/>
        </authorList>
    </citation>
    <scope>NUCLEOTIDE SEQUENCE [LARGE SCALE GENOMIC DNA]</scope>
    <source>
        <strain evidence="3 4">ST58-10</strain>
    </source>
</reference>
<accession>A0A1A9F0U9</accession>
<dbReference type="Gene3D" id="2.30.110.10">
    <property type="entry name" value="Electron Transport, Fmn-binding Protein, Chain A"/>
    <property type="match status" value="1"/>
</dbReference>